<sequence length="88" mass="9876">MIPSTPPPRTVIALLVACGLLSIGVAALVWVNSRRVAHYNDEINDLRRHVTTADGQVQRLSQKLKDCLYLRKTPDSLRNTPLRVTGWE</sequence>
<proteinExistence type="predicted"/>
<reference evidence="2 3" key="1">
    <citation type="submission" date="2021-03" db="EMBL/GenBank/DDBJ databases">
        <title>Fibrella sp. HMF5036 genome sequencing and assembly.</title>
        <authorList>
            <person name="Kang H."/>
            <person name="Kim H."/>
            <person name="Bae S."/>
            <person name="Joh K."/>
        </authorList>
    </citation>
    <scope>NUCLEOTIDE SEQUENCE [LARGE SCALE GENOMIC DNA]</scope>
    <source>
        <strain evidence="2 3">HMF5036</strain>
    </source>
</reference>
<gene>
    <name evidence="2" type="ORF">J2I48_18845</name>
</gene>
<dbReference type="Proteomes" id="UP000664795">
    <property type="component" value="Unassembled WGS sequence"/>
</dbReference>
<keyword evidence="1" id="KW-1133">Transmembrane helix</keyword>
<keyword evidence="1" id="KW-0812">Transmembrane</keyword>
<comment type="caution">
    <text evidence="2">The sequence shown here is derived from an EMBL/GenBank/DDBJ whole genome shotgun (WGS) entry which is preliminary data.</text>
</comment>
<name>A0A939G9E8_9BACT</name>
<feature type="transmembrane region" description="Helical" evidence="1">
    <location>
        <begin position="12"/>
        <end position="31"/>
    </location>
</feature>
<protein>
    <submittedName>
        <fullName evidence="2">Uncharacterized protein</fullName>
    </submittedName>
</protein>
<keyword evidence="1" id="KW-0472">Membrane</keyword>
<keyword evidence="3" id="KW-1185">Reference proteome</keyword>
<dbReference type="AlphaFoldDB" id="A0A939G9E8"/>
<evidence type="ECO:0000313" key="2">
    <source>
        <dbReference type="EMBL" id="MBO0933074.1"/>
    </source>
</evidence>
<organism evidence="2 3">
    <name type="scientific">Fibrella aquatilis</name>
    <dbReference type="NCBI Taxonomy" id="2817059"/>
    <lineage>
        <taxon>Bacteria</taxon>
        <taxon>Pseudomonadati</taxon>
        <taxon>Bacteroidota</taxon>
        <taxon>Cytophagia</taxon>
        <taxon>Cytophagales</taxon>
        <taxon>Spirosomataceae</taxon>
        <taxon>Fibrella</taxon>
    </lineage>
</organism>
<accession>A0A939G9E8</accession>
<dbReference type="RefSeq" id="WP_207337038.1">
    <property type="nucleotide sequence ID" value="NZ_JAFMYU010000016.1"/>
</dbReference>
<evidence type="ECO:0000256" key="1">
    <source>
        <dbReference type="SAM" id="Phobius"/>
    </source>
</evidence>
<dbReference type="EMBL" id="JAFMYU010000016">
    <property type="protein sequence ID" value="MBO0933074.1"/>
    <property type="molecule type" value="Genomic_DNA"/>
</dbReference>
<evidence type="ECO:0000313" key="3">
    <source>
        <dbReference type="Proteomes" id="UP000664795"/>
    </source>
</evidence>